<gene>
    <name evidence="2" type="ORF">ELQ35_17340</name>
</gene>
<dbReference type="RefSeq" id="WP_126866410.1">
    <property type="nucleotide sequence ID" value="NZ_JAUSTX010000009.1"/>
</dbReference>
<dbReference type="Pfam" id="PF11181">
    <property type="entry name" value="YflT"/>
    <property type="match status" value="1"/>
</dbReference>
<comment type="caution">
    <text evidence="2">The sequence shown here is derived from an EMBL/GenBank/DDBJ whole genome shotgun (WGS) entry which is preliminary data.</text>
</comment>
<name>A0A433HFR3_9BACI</name>
<dbReference type="PANTHER" id="PTHR36109:SF2">
    <property type="entry name" value="MEMBRANE PROTEIN"/>
    <property type="match status" value="1"/>
</dbReference>
<dbReference type="EMBL" id="RYZZ01000030">
    <property type="protein sequence ID" value="RUQ27115.1"/>
    <property type="molecule type" value="Genomic_DNA"/>
</dbReference>
<dbReference type="InterPro" id="IPR025889">
    <property type="entry name" value="GSP17M-like_dom"/>
</dbReference>
<keyword evidence="3" id="KW-1185">Reference proteome</keyword>
<dbReference type="AlphaFoldDB" id="A0A433HFR3"/>
<evidence type="ECO:0000313" key="3">
    <source>
        <dbReference type="Proteomes" id="UP000267430"/>
    </source>
</evidence>
<dbReference type="OrthoDB" id="514402at2"/>
<dbReference type="InterPro" id="IPR052948">
    <property type="entry name" value="Low_temp-induced_all0457"/>
</dbReference>
<organism evidence="2 3">
    <name type="scientific">Peribacillus cavernae</name>
    <dbReference type="NCBI Taxonomy" id="1674310"/>
    <lineage>
        <taxon>Bacteria</taxon>
        <taxon>Bacillati</taxon>
        <taxon>Bacillota</taxon>
        <taxon>Bacilli</taxon>
        <taxon>Bacillales</taxon>
        <taxon>Bacillaceae</taxon>
        <taxon>Peribacillus</taxon>
    </lineage>
</organism>
<reference evidence="2 3" key="1">
    <citation type="submission" date="2018-12" db="EMBL/GenBank/DDBJ databases">
        <title>Bacillus chawlae sp. nov., Bacillus glennii sp. nov., and Bacillus saganii sp. nov. Isolated from the Vehicle Assembly Building at Kennedy Space Center where the Viking Spacecraft were Assembled.</title>
        <authorList>
            <person name="Seuylemezian A."/>
            <person name="Vaishampayan P."/>
        </authorList>
    </citation>
    <scope>NUCLEOTIDE SEQUENCE [LARGE SCALE GENOMIC DNA]</scope>
    <source>
        <strain evidence="2 3">L5</strain>
    </source>
</reference>
<evidence type="ECO:0000259" key="1">
    <source>
        <dbReference type="Pfam" id="PF11181"/>
    </source>
</evidence>
<evidence type="ECO:0000313" key="2">
    <source>
        <dbReference type="EMBL" id="RUQ27115.1"/>
    </source>
</evidence>
<dbReference type="Proteomes" id="UP000267430">
    <property type="component" value="Unassembled WGS sequence"/>
</dbReference>
<protein>
    <submittedName>
        <fullName evidence="2">General stress protein</fullName>
    </submittedName>
</protein>
<sequence length="150" mass="15448">MEKRVIGVYEKEEKAMAVVEDLKRTGYSIDEISIVAKNTENLGSTAEQVHPTNTDGLIAGATAGGAIGLTGLLVGMSTLAIPGIGPIIAAGPIFATLGGAVAGLATNSGGLSSALQEMGLGEEEARRYEDDVKKGKVLVMVTRKNDDSNM</sequence>
<accession>A0A433HFR3</accession>
<feature type="domain" description="General stress protein 17M-like" evidence="1">
    <location>
        <begin position="5"/>
        <end position="69"/>
    </location>
</feature>
<proteinExistence type="predicted"/>
<dbReference type="PANTHER" id="PTHR36109">
    <property type="entry name" value="MEMBRANE PROTEIN-RELATED"/>
    <property type="match status" value="1"/>
</dbReference>